<keyword evidence="3" id="KW-1185">Reference proteome</keyword>
<keyword evidence="1" id="KW-1133">Transmembrane helix</keyword>
<sequence>MSALIAIGWKYNTDLEVFLFTLGTVVVFWLAHIYSGVVASNLSAEHRGKAVWAAVLASARHSVGMMLAMLLPAVFLLLATVGVLDEYVAYYLALWVGVVLLAVLGWVNAARRSSHWTLRVLSSATTSALGLGIIWLSTLVH</sequence>
<evidence type="ECO:0000313" key="3">
    <source>
        <dbReference type="Proteomes" id="UP001165368"/>
    </source>
</evidence>
<dbReference type="EMBL" id="JAKLTQ010000023">
    <property type="protein sequence ID" value="MCG2624326.1"/>
    <property type="molecule type" value="Genomic_DNA"/>
</dbReference>
<name>A0ABS9LCD3_9MICC</name>
<feature type="transmembrane region" description="Helical" evidence="1">
    <location>
        <begin position="116"/>
        <end position="136"/>
    </location>
</feature>
<protein>
    <submittedName>
        <fullName evidence="2">Uncharacterized protein</fullName>
    </submittedName>
</protein>
<dbReference type="RefSeq" id="WP_237826088.1">
    <property type="nucleotide sequence ID" value="NZ_JAKLTQ010000023.1"/>
</dbReference>
<organism evidence="2 3">
    <name type="scientific">Arthrobacter hankyongi</name>
    <dbReference type="NCBI Taxonomy" id="2904801"/>
    <lineage>
        <taxon>Bacteria</taxon>
        <taxon>Bacillati</taxon>
        <taxon>Actinomycetota</taxon>
        <taxon>Actinomycetes</taxon>
        <taxon>Micrococcales</taxon>
        <taxon>Micrococcaceae</taxon>
        <taxon>Arthrobacter</taxon>
    </lineage>
</organism>
<evidence type="ECO:0000256" key="1">
    <source>
        <dbReference type="SAM" id="Phobius"/>
    </source>
</evidence>
<gene>
    <name evidence="2" type="ORF">LVY72_20760</name>
</gene>
<feature type="transmembrane region" description="Helical" evidence="1">
    <location>
        <begin position="17"/>
        <end position="42"/>
    </location>
</feature>
<keyword evidence="1" id="KW-0472">Membrane</keyword>
<feature type="transmembrane region" description="Helical" evidence="1">
    <location>
        <begin position="90"/>
        <end position="109"/>
    </location>
</feature>
<reference evidence="2" key="1">
    <citation type="submission" date="2022-01" db="EMBL/GenBank/DDBJ databases">
        <authorList>
            <person name="Jo J.-H."/>
            <person name="Im W.-T."/>
        </authorList>
    </citation>
    <scope>NUCLEOTIDE SEQUENCE</scope>
    <source>
        <strain evidence="2">I2-34</strain>
    </source>
</reference>
<comment type="caution">
    <text evidence="2">The sequence shown here is derived from an EMBL/GenBank/DDBJ whole genome shotgun (WGS) entry which is preliminary data.</text>
</comment>
<dbReference type="Proteomes" id="UP001165368">
    <property type="component" value="Unassembled WGS sequence"/>
</dbReference>
<feature type="transmembrane region" description="Helical" evidence="1">
    <location>
        <begin position="63"/>
        <end position="84"/>
    </location>
</feature>
<keyword evidence="1" id="KW-0812">Transmembrane</keyword>
<evidence type="ECO:0000313" key="2">
    <source>
        <dbReference type="EMBL" id="MCG2624326.1"/>
    </source>
</evidence>
<proteinExistence type="predicted"/>
<accession>A0ABS9LCD3</accession>